<dbReference type="AlphaFoldDB" id="A0A6I5KVV6"/>
<comment type="caution">
    <text evidence="2">The sequence shown here is derived from an EMBL/GenBank/DDBJ whole genome shotgun (WGS) entry which is preliminary data.</text>
</comment>
<proteinExistence type="predicted"/>
<name>A0A6I5KVV6_9FLAO</name>
<dbReference type="EMBL" id="JAAAMI010000011">
    <property type="protein sequence ID" value="NDV44986.1"/>
    <property type="molecule type" value="Genomic_DNA"/>
</dbReference>
<keyword evidence="3" id="KW-1185">Reference proteome</keyword>
<accession>A0A6I5KVV6</accession>
<sequence>MAKKVFVSYKYKDEKVAKIQDFYYEEVDGVMKFNYRKTRARDYVDRIQEKIGTDNINLGEKDGESLEDFSNQQIESALKKRIRQCSITIVLISKGMKTMESEKEQWIPWEISYSLRVVPTGGNTKQRNAILGVVLPDENGNYDWYYTSNLYCNSITHHTGQLFKILKDNMFNILEKEFRECNGSKIHIKDEPSFIKTVKWGVFMNGNSYGYYLDKAIEIKEDESSYDIHINLD</sequence>
<dbReference type="RefSeq" id="WP_163636382.1">
    <property type="nucleotide sequence ID" value="NZ_JAAAMI010000011.1"/>
</dbReference>
<dbReference type="InterPro" id="IPR015032">
    <property type="entry name" value="ThsB__TIR-like_domain"/>
</dbReference>
<evidence type="ECO:0000259" key="1">
    <source>
        <dbReference type="Pfam" id="PF08937"/>
    </source>
</evidence>
<evidence type="ECO:0000313" key="3">
    <source>
        <dbReference type="Proteomes" id="UP000468707"/>
    </source>
</evidence>
<dbReference type="Pfam" id="PF08937">
    <property type="entry name" value="ThsB_TIR"/>
    <property type="match status" value="1"/>
</dbReference>
<evidence type="ECO:0000313" key="2">
    <source>
        <dbReference type="EMBL" id="NDV44986.1"/>
    </source>
</evidence>
<organism evidence="2 3">
    <name type="scientific">Flagellimonas sediminis</name>
    <dbReference type="NCBI Taxonomy" id="2696468"/>
    <lineage>
        <taxon>Bacteria</taxon>
        <taxon>Pseudomonadati</taxon>
        <taxon>Bacteroidota</taxon>
        <taxon>Flavobacteriia</taxon>
        <taxon>Flavobacteriales</taxon>
        <taxon>Flavobacteriaceae</taxon>
        <taxon>Flagellimonas</taxon>
    </lineage>
</organism>
<dbReference type="Gene3D" id="3.40.50.11200">
    <property type="match status" value="1"/>
</dbReference>
<protein>
    <recommendedName>
        <fullName evidence="1">Thoeris protein ThsB TIR-like domain-containing protein</fullName>
    </recommendedName>
</protein>
<gene>
    <name evidence="2" type="ORF">GTK07_16785</name>
</gene>
<feature type="domain" description="Thoeris protein ThsB TIR-like" evidence="1">
    <location>
        <begin position="35"/>
        <end position="138"/>
    </location>
</feature>
<reference evidence="2 3" key="1">
    <citation type="submission" date="2020-01" db="EMBL/GenBank/DDBJ databases">
        <title>Muricauda sediminis sp.nov. 40Bstr401.</title>
        <authorList>
            <person name="Xue Z."/>
            <person name="Zhu S."/>
            <person name="Ren N."/>
            <person name="Chen T."/>
            <person name="Chen X."/>
            <person name="Chen J."/>
            <person name="Yang J."/>
        </authorList>
    </citation>
    <scope>NUCLEOTIDE SEQUENCE [LARGE SCALE GENOMIC DNA]</scope>
    <source>
        <strain evidence="2 3">40Bstr401</strain>
    </source>
</reference>
<dbReference type="Proteomes" id="UP000468707">
    <property type="component" value="Unassembled WGS sequence"/>
</dbReference>